<dbReference type="GO" id="GO:0005524">
    <property type="term" value="F:ATP binding"/>
    <property type="evidence" value="ECO:0007669"/>
    <property type="project" value="UniProtKB-KW"/>
</dbReference>
<evidence type="ECO:0000256" key="2">
    <source>
        <dbReference type="PIRSR" id="PIRSR011502-2"/>
    </source>
</evidence>
<dbReference type="RefSeq" id="WP_090242598.1">
    <property type="nucleotide sequence ID" value="NZ_FNOU01000001.1"/>
</dbReference>
<dbReference type="InterPro" id="IPR040916">
    <property type="entry name" value="DDR_swiveling"/>
</dbReference>
<keyword evidence="1" id="KW-0460">Magnesium</keyword>
<name>A0A1H3AXW5_EUBBA</name>
<protein>
    <submittedName>
        <fullName evidence="5">Diol dehydratase reactivase alpha subunit</fullName>
    </submittedName>
</protein>
<keyword evidence="2" id="KW-0547">Nucleotide-binding</keyword>
<evidence type="ECO:0000259" key="4">
    <source>
        <dbReference type="Pfam" id="PF18427"/>
    </source>
</evidence>
<gene>
    <name evidence="5" type="ORF">SAMN04488579_101223</name>
</gene>
<dbReference type="AlphaFoldDB" id="A0A1H3AXW5"/>
<keyword evidence="1" id="KW-0479">Metal-binding</keyword>
<proteinExistence type="predicted"/>
<feature type="domain" description="Diol dehydratase reactivase ATPase-like" evidence="3">
    <location>
        <begin position="273"/>
        <end position="600"/>
    </location>
</feature>
<dbReference type="Gene3D" id="2.40.50.140">
    <property type="entry name" value="Nucleic acid-binding proteins"/>
    <property type="match status" value="1"/>
</dbReference>
<dbReference type="STRING" id="1528.SAMN04488579_101223"/>
<sequence length="604" mass="63949">MIVAGIDIGNASTETALARITSGSPEFLSSGIVPTTGIKGTRQNIHGVFSSLKQALDKVNLAVEDVDLIRLNEAAPVIGDVAMETITETIITESTMIGHNPSTPGGLGTGVGVTVNIRDIKNAKKGDSVIAIIPREIDFENSSRMINEAVANGIYVNGAIVQRDDGVLINNRLKKPIPIVDEVALIEKVPLGMRAAVEVASPGAVVEQLSNPYGIATVFDLSPEETKQVVPVSRALIGNRSAVVIKTPAGDVKERKIPAGQIIIQGANKKATVNVDEGAEVIMEAIRSVAPVEDIKGEPGTNAGGMLEKVRQVMSNLTGQSPVNIKIQDLLAVDTFVPQSVRGGVAEEFSMENAVGIAAMVKADRLQMSMIAEELEKELGVKVEVGGVEADMAIRGALTTPGSNKPMAIIDMGAGSTDAAIINRAGEIKSIHLAGAGNMVTMLIGSELGFDDMGLPEDIKKYPLAKVESLFHIRHEDGTVQFFDTPLDPRTFARVVILTPNGMVPVPGNHSLERIKQVRRDAKEKVFVVNAIRSLERVSPTGNVRDMEFVTLVGGSALDFEVPQMVTDALSRYSIVAGRANIRACEGPRNAVATGLVLSYGEGE</sequence>
<dbReference type="InterPro" id="IPR028975">
    <property type="entry name" value="DDRA_swiveling_dom_sf"/>
</dbReference>
<dbReference type="NCBIfam" id="TIGR04491">
    <property type="entry name" value="reactive_PduG"/>
    <property type="match status" value="1"/>
</dbReference>
<dbReference type="Proteomes" id="UP000199652">
    <property type="component" value="Unassembled WGS sequence"/>
</dbReference>
<feature type="binding site" evidence="1">
    <location>
        <position position="164"/>
    </location>
    <ligand>
        <name>Mg(2+)</name>
        <dbReference type="ChEBI" id="CHEBI:18420"/>
    </ligand>
</feature>
<dbReference type="InterPro" id="IPR012340">
    <property type="entry name" value="NA-bd_OB-fold"/>
</dbReference>
<feature type="binding site" evidence="2">
    <location>
        <begin position="457"/>
        <end position="460"/>
    </location>
    <ligand>
        <name>ATP</name>
        <dbReference type="ChEBI" id="CHEBI:30616"/>
    </ligand>
</feature>
<dbReference type="EMBL" id="FNOU01000001">
    <property type="protein sequence ID" value="SDX34562.1"/>
    <property type="molecule type" value="Genomic_DNA"/>
</dbReference>
<accession>A0A1H3AXW5</accession>
<evidence type="ECO:0000256" key="1">
    <source>
        <dbReference type="PIRSR" id="PIRSR011502-1"/>
    </source>
</evidence>
<feature type="binding site" evidence="2">
    <location>
        <begin position="555"/>
        <end position="556"/>
    </location>
    <ligand>
        <name>ATP</name>
        <dbReference type="ChEBI" id="CHEBI:30616"/>
    </ligand>
</feature>
<dbReference type="OrthoDB" id="4676896at2"/>
<dbReference type="Gene3D" id="3.50.30.70">
    <property type="entry name" value="Swiveling domain of dehydratase reactivase alpha subunit"/>
    <property type="match status" value="1"/>
</dbReference>
<evidence type="ECO:0000313" key="5">
    <source>
        <dbReference type="EMBL" id="SDX34562.1"/>
    </source>
</evidence>
<dbReference type="Gene3D" id="3.30.420.40">
    <property type="match status" value="2"/>
</dbReference>
<keyword evidence="6" id="KW-1185">Reference proteome</keyword>
<feature type="binding site" evidence="2">
    <location>
        <position position="589"/>
    </location>
    <ligand>
        <name>ATP</name>
        <dbReference type="ChEBI" id="CHEBI:30616"/>
    </ligand>
</feature>
<dbReference type="PIRSF" id="PIRSF011502">
    <property type="entry name" value="DdrA_PduG"/>
    <property type="match status" value="1"/>
</dbReference>
<dbReference type="InterPro" id="IPR043129">
    <property type="entry name" value="ATPase_NBD"/>
</dbReference>
<dbReference type="Gene3D" id="3.90.470.30">
    <property type="match status" value="1"/>
</dbReference>
<dbReference type="SUPFAM" id="SSF53067">
    <property type="entry name" value="Actin-like ATPase domain"/>
    <property type="match status" value="2"/>
</dbReference>
<dbReference type="Pfam" id="PF08841">
    <property type="entry name" value="DDR"/>
    <property type="match status" value="1"/>
</dbReference>
<feature type="domain" description="DD-reactivating factor swiveling" evidence="4">
    <location>
        <begin position="91"/>
        <end position="252"/>
    </location>
</feature>
<keyword evidence="2" id="KW-0067">ATP-binding</keyword>
<dbReference type="InterPro" id="IPR009191">
    <property type="entry name" value="DDRA"/>
</dbReference>
<feature type="binding site" evidence="2">
    <location>
        <begin position="10"/>
        <end position="12"/>
    </location>
    <ligand>
        <name>ATP</name>
        <dbReference type="ChEBI" id="CHEBI:30616"/>
    </ligand>
</feature>
<organism evidence="5 6">
    <name type="scientific">Eubacterium barkeri</name>
    <name type="common">Clostridium barkeri</name>
    <dbReference type="NCBI Taxonomy" id="1528"/>
    <lineage>
        <taxon>Bacteria</taxon>
        <taxon>Bacillati</taxon>
        <taxon>Bacillota</taxon>
        <taxon>Clostridia</taxon>
        <taxon>Eubacteriales</taxon>
        <taxon>Eubacteriaceae</taxon>
        <taxon>Eubacterium</taxon>
    </lineage>
</organism>
<dbReference type="InterPro" id="IPR030994">
    <property type="entry name" value="DDR_dom"/>
</dbReference>
<dbReference type="SUPFAM" id="SSF82317">
    <property type="entry name" value="Swiveling domain of dehydratase reactivase alpha subunit"/>
    <property type="match status" value="1"/>
</dbReference>
<reference evidence="6" key="1">
    <citation type="submission" date="2016-10" db="EMBL/GenBank/DDBJ databases">
        <authorList>
            <person name="Varghese N."/>
            <person name="Submissions S."/>
        </authorList>
    </citation>
    <scope>NUCLEOTIDE SEQUENCE [LARGE SCALE GENOMIC DNA]</scope>
    <source>
        <strain evidence="6">VPI 5359</strain>
    </source>
</reference>
<feature type="binding site" evidence="1">
    <location>
        <position position="181"/>
    </location>
    <ligand>
        <name>Mg(2+)</name>
        <dbReference type="ChEBI" id="CHEBI:18420"/>
    </ligand>
</feature>
<dbReference type="GO" id="GO:0046872">
    <property type="term" value="F:metal ion binding"/>
    <property type="evidence" value="ECO:0007669"/>
    <property type="project" value="UniProtKB-KW"/>
</dbReference>
<evidence type="ECO:0000259" key="3">
    <source>
        <dbReference type="Pfam" id="PF08841"/>
    </source>
</evidence>
<feature type="binding site" evidence="1">
    <location>
        <position position="103"/>
    </location>
    <ligand>
        <name>Mg(2+)</name>
        <dbReference type="ChEBI" id="CHEBI:18420"/>
    </ligand>
</feature>
<evidence type="ECO:0000313" key="6">
    <source>
        <dbReference type="Proteomes" id="UP000199652"/>
    </source>
</evidence>
<dbReference type="Pfam" id="PF18427">
    <property type="entry name" value="DDR_swiveling"/>
    <property type="match status" value="1"/>
</dbReference>